<comment type="caution">
    <text evidence="3">The sequence shown here is derived from an EMBL/GenBank/DDBJ whole genome shotgun (WGS) entry which is preliminary data.</text>
</comment>
<feature type="compositionally biased region" description="Polar residues" evidence="1">
    <location>
        <begin position="32"/>
        <end position="65"/>
    </location>
</feature>
<dbReference type="PROSITE" id="PS51257">
    <property type="entry name" value="PROKAR_LIPOPROTEIN"/>
    <property type="match status" value="1"/>
</dbReference>
<keyword evidence="4" id="KW-1185">Reference proteome</keyword>
<protein>
    <submittedName>
        <fullName evidence="3">Uncharacterized protein</fullName>
    </submittedName>
</protein>
<dbReference type="EMBL" id="VTDN01000014">
    <property type="protein sequence ID" value="MEB5477781.1"/>
    <property type="molecule type" value="Genomic_DNA"/>
</dbReference>
<feature type="chain" id="PRO_5045962122" evidence="2">
    <location>
        <begin position="23"/>
        <end position="78"/>
    </location>
</feature>
<reference evidence="3 4" key="1">
    <citation type="submission" date="2019-08" db="EMBL/GenBank/DDBJ databases">
        <title>Five species of Acinetobacter isolated from floral nectar and animal pollinators.</title>
        <authorList>
            <person name="Hendry T.A."/>
        </authorList>
    </citation>
    <scope>NUCLEOTIDE SEQUENCE [LARGE SCALE GENOMIC DNA]</scope>
    <source>
        <strain evidence="3 4">MD18.27</strain>
    </source>
</reference>
<dbReference type="RefSeq" id="WP_277094876.1">
    <property type="nucleotide sequence ID" value="NZ_VTDN01000014.1"/>
</dbReference>
<dbReference type="Proteomes" id="UP001339883">
    <property type="component" value="Unassembled WGS sequence"/>
</dbReference>
<evidence type="ECO:0000256" key="1">
    <source>
        <dbReference type="SAM" id="MobiDB-lite"/>
    </source>
</evidence>
<gene>
    <name evidence="3" type="ORF">I2F25_12135</name>
</gene>
<name>A0ABU6DVA6_9GAMM</name>
<sequence length="78" mass="7743">MKKLALISLTVVGFTLSAVGCASQKAEEPKNTAPSMTASQNTDASSAGSVPMASTDTSGQISSPMTSSTASDVTTTAQ</sequence>
<evidence type="ECO:0000256" key="2">
    <source>
        <dbReference type="SAM" id="SignalP"/>
    </source>
</evidence>
<keyword evidence="2" id="KW-0732">Signal</keyword>
<proteinExistence type="predicted"/>
<feature type="region of interest" description="Disordered" evidence="1">
    <location>
        <begin position="22"/>
        <end position="78"/>
    </location>
</feature>
<organism evidence="3 4">
    <name type="scientific">Acinetobacter pollinis</name>
    <dbReference type="NCBI Taxonomy" id="2605270"/>
    <lineage>
        <taxon>Bacteria</taxon>
        <taxon>Pseudomonadati</taxon>
        <taxon>Pseudomonadota</taxon>
        <taxon>Gammaproteobacteria</taxon>
        <taxon>Moraxellales</taxon>
        <taxon>Moraxellaceae</taxon>
        <taxon>Acinetobacter</taxon>
    </lineage>
</organism>
<feature type="signal peptide" evidence="2">
    <location>
        <begin position="1"/>
        <end position="22"/>
    </location>
</feature>
<accession>A0ABU6DVA6</accession>
<feature type="compositionally biased region" description="Low complexity" evidence="1">
    <location>
        <begin position="66"/>
        <end position="78"/>
    </location>
</feature>
<evidence type="ECO:0000313" key="4">
    <source>
        <dbReference type="Proteomes" id="UP001339883"/>
    </source>
</evidence>
<evidence type="ECO:0000313" key="3">
    <source>
        <dbReference type="EMBL" id="MEB5477781.1"/>
    </source>
</evidence>